<organism evidence="1">
    <name type="scientific">Anguilla anguilla</name>
    <name type="common">European freshwater eel</name>
    <name type="synonym">Muraena anguilla</name>
    <dbReference type="NCBI Taxonomy" id="7936"/>
    <lineage>
        <taxon>Eukaryota</taxon>
        <taxon>Metazoa</taxon>
        <taxon>Chordata</taxon>
        <taxon>Craniata</taxon>
        <taxon>Vertebrata</taxon>
        <taxon>Euteleostomi</taxon>
        <taxon>Actinopterygii</taxon>
        <taxon>Neopterygii</taxon>
        <taxon>Teleostei</taxon>
        <taxon>Anguilliformes</taxon>
        <taxon>Anguillidae</taxon>
        <taxon>Anguilla</taxon>
    </lineage>
</organism>
<evidence type="ECO:0000313" key="1">
    <source>
        <dbReference type="EMBL" id="JAH71716.1"/>
    </source>
</evidence>
<name>A0A0E9V132_ANGAN</name>
<reference evidence="1" key="2">
    <citation type="journal article" date="2015" name="Fish Shellfish Immunol.">
        <title>Early steps in the European eel (Anguilla anguilla)-Vibrio vulnificus interaction in the gills: Role of the RtxA13 toxin.</title>
        <authorList>
            <person name="Callol A."/>
            <person name="Pajuelo D."/>
            <person name="Ebbesson L."/>
            <person name="Teles M."/>
            <person name="MacKenzie S."/>
            <person name="Amaro C."/>
        </authorList>
    </citation>
    <scope>NUCLEOTIDE SEQUENCE</scope>
</reference>
<dbReference type="AlphaFoldDB" id="A0A0E9V132"/>
<reference evidence="1" key="1">
    <citation type="submission" date="2014-11" db="EMBL/GenBank/DDBJ databases">
        <authorList>
            <person name="Amaro Gonzalez C."/>
        </authorList>
    </citation>
    <scope>NUCLEOTIDE SEQUENCE</scope>
</reference>
<proteinExistence type="predicted"/>
<sequence length="18" mass="1816">MGKAPGPSVCTRVIPSCL</sequence>
<accession>A0A0E9V132</accession>
<protein>
    <submittedName>
        <fullName evidence="1">Uncharacterized protein</fullName>
    </submittedName>
</protein>
<dbReference type="EMBL" id="GBXM01036861">
    <property type="protein sequence ID" value="JAH71716.1"/>
    <property type="molecule type" value="Transcribed_RNA"/>
</dbReference>